<feature type="domain" description="Heterokaryon incompatibility" evidence="1">
    <location>
        <begin position="25"/>
        <end position="124"/>
    </location>
</feature>
<organism evidence="2 3">
    <name type="scientific">Dendrothele bispora (strain CBS 962.96)</name>
    <dbReference type="NCBI Taxonomy" id="1314807"/>
    <lineage>
        <taxon>Eukaryota</taxon>
        <taxon>Fungi</taxon>
        <taxon>Dikarya</taxon>
        <taxon>Basidiomycota</taxon>
        <taxon>Agaricomycotina</taxon>
        <taxon>Agaricomycetes</taxon>
        <taxon>Agaricomycetidae</taxon>
        <taxon>Agaricales</taxon>
        <taxon>Agaricales incertae sedis</taxon>
        <taxon>Dendrothele</taxon>
    </lineage>
</organism>
<dbReference type="InterPro" id="IPR010730">
    <property type="entry name" value="HET"/>
</dbReference>
<feature type="non-terminal residue" evidence="2">
    <location>
        <position position="1"/>
    </location>
</feature>
<keyword evidence="3" id="KW-1185">Reference proteome</keyword>
<proteinExistence type="predicted"/>
<evidence type="ECO:0000313" key="2">
    <source>
        <dbReference type="EMBL" id="THU76413.1"/>
    </source>
</evidence>
<reference evidence="2 3" key="1">
    <citation type="journal article" date="2019" name="Nat. Ecol. Evol.">
        <title>Megaphylogeny resolves global patterns of mushroom evolution.</title>
        <authorList>
            <person name="Varga T."/>
            <person name="Krizsan K."/>
            <person name="Foldi C."/>
            <person name="Dima B."/>
            <person name="Sanchez-Garcia M."/>
            <person name="Sanchez-Ramirez S."/>
            <person name="Szollosi G.J."/>
            <person name="Szarkandi J.G."/>
            <person name="Papp V."/>
            <person name="Albert L."/>
            <person name="Andreopoulos W."/>
            <person name="Angelini C."/>
            <person name="Antonin V."/>
            <person name="Barry K.W."/>
            <person name="Bougher N.L."/>
            <person name="Buchanan P."/>
            <person name="Buyck B."/>
            <person name="Bense V."/>
            <person name="Catcheside P."/>
            <person name="Chovatia M."/>
            <person name="Cooper J."/>
            <person name="Damon W."/>
            <person name="Desjardin D."/>
            <person name="Finy P."/>
            <person name="Geml J."/>
            <person name="Haridas S."/>
            <person name="Hughes K."/>
            <person name="Justo A."/>
            <person name="Karasinski D."/>
            <person name="Kautmanova I."/>
            <person name="Kiss B."/>
            <person name="Kocsube S."/>
            <person name="Kotiranta H."/>
            <person name="LaButti K.M."/>
            <person name="Lechner B.E."/>
            <person name="Liimatainen K."/>
            <person name="Lipzen A."/>
            <person name="Lukacs Z."/>
            <person name="Mihaltcheva S."/>
            <person name="Morgado L.N."/>
            <person name="Niskanen T."/>
            <person name="Noordeloos M.E."/>
            <person name="Ohm R.A."/>
            <person name="Ortiz-Santana B."/>
            <person name="Ovrebo C."/>
            <person name="Racz N."/>
            <person name="Riley R."/>
            <person name="Savchenko A."/>
            <person name="Shiryaev A."/>
            <person name="Soop K."/>
            <person name="Spirin V."/>
            <person name="Szebenyi C."/>
            <person name="Tomsovsky M."/>
            <person name="Tulloss R.E."/>
            <person name="Uehling J."/>
            <person name="Grigoriev I.V."/>
            <person name="Vagvolgyi C."/>
            <person name="Papp T."/>
            <person name="Martin F.M."/>
            <person name="Miettinen O."/>
            <person name="Hibbett D.S."/>
            <person name="Nagy L.G."/>
        </authorList>
    </citation>
    <scope>NUCLEOTIDE SEQUENCE [LARGE SCALE GENOMIC DNA]</scope>
    <source>
        <strain evidence="2 3">CBS 962.96</strain>
    </source>
</reference>
<dbReference type="PANTHER" id="PTHR10622:SF10">
    <property type="entry name" value="HET DOMAIN-CONTAINING PROTEIN"/>
    <property type="match status" value="1"/>
</dbReference>
<dbReference type="PANTHER" id="PTHR10622">
    <property type="entry name" value="HET DOMAIN-CONTAINING PROTEIN"/>
    <property type="match status" value="1"/>
</dbReference>
<gene>
    <name evidence="2" type="ORF">K435DRAFT_704907</name>
</gene>
<dbReference type="Proteomes" id="UP000297245">
    <property type="component" value="Unassembled WGS sequence"/>
</dbReference>
<protein>
    <recommendedName>
        <fullName evidence="1">Heterokaryon incompatibility domain-containing protein</fullName>
    </recommendedName>
</protein>
<dbReference type="AlphaFoldDB" id="A0A4S8KLQ7"/>
<dbReference type="OrthoDB" id="674604at2759"/>
<accession>A0A4S8KLQ7</accession>
<evidence type="ECO:0000313" key="3">
    <source>
        <dbReference type="Proteomes" id="UP000297245"/>
    </source>
</evidence>
<name>A0A4S8KLQ7_DENBC</name>
<dbReference type="Pfam" id="PF06985">
    <property type="entry name" value="HET"/>
    <property type="match status" value="1"/>
</dbReference>
<evidence type="ECO:0000259" key="1">
    <source>
        <dbReference type="Pfam" id="PF06985"/>
    </source>
</evidence>
<dbReference type="EMBL" id="ML180935">
    <property type="protein sequence ID" value="THU76413.1"/>
    <property type="molecule type" value="Genomic_DNA"/>
</dbReference>
<sequence length="253" mass="29266">RLIDTKTIKLVDFHDATDIDTIPPYAILSHRWIEGEEVSFQELVQIQDLSNNEGEEMAELKKKSGYRKILQACFKARVDKIDYIWVDTCCIDKSDHGEVVRNIKSMYAYYENAQVCYAYLSDRTGNFWIKGRFEDSEWFQRGWTLQELLAPTKVVFFDRDWDCIGDRTQPEISTAISSITGIPRNVLDGNVPVREVDACSRMSWTIGRKTTRPQDQVYCLFGILSVTTDLDYEEDVKTAFSRLQQAVIEAHYG</sequence>